<protein>
    <submittedName>
        <fullName evidence="7">Phage major capsid protein</fullName>
    </submittedName>
</protein>
<comment type="subcellular location">
    <subcellularLocation>
        <location evidence="1">Virion</location>
    </subcellularLocation>
</comment>
<feature type="domain" description="Prohead serine protease" evidence="5">
    <location>
        <begin position="19"/>
        <end position="146"/>
    </location>
</feature>
<dbReference type="SUPFAM" id="SSF56563">
    <property type="entry name" value="Major capsid protein gp5"/>
    <property type="match status" value="1"/>
</dbReference>
<evidence type="ECO:0000313" key="8">
    <source>
        <dbReference type="Proteomes" id="UP000831684"/>
    </source>
</evidence>
<dbReference type="InterPro" id="IPR054613">
    <property type="entry name" value="Peptidase_S78_dom"/>
</dbReference>
<dbReference type="Pfam" id="PF05065">
    <property type="entry name" value="Phage_capsid"/>
    <property type="match status" value="1"/>
</dbReference>
<evidence type="ECO:0000259" key="5">
    <source>
        <dbReference type="Pfam" id="PF04586"/>
    </source>
</evidence>
<dbReference type="Proteomes" id="UP000831684">
    <property type="component" value="Chromosome"/>
</dbReference>
<evidence type="ECO:0000259" key="6">
    <source>
        <dbReference type="Pfam" id="PF05065"/>
    </source>
</evidence>
<evidence type="ECO:0000256" key="2">
    <source>
        <dbReference type="ARBA" id="ARBA00022612"/>
    </source>
</evidence>
<keyword evidence="3" id="KW-0645">Protease</keyword>
<dbReference type="GO" id="GO:0006508">
    <property type="term" value="P:proteolysis"/>
    <property type="evidence" value="ECO:0007669"/>
    <property type="project" value="UniProtKB-KW"/>
</dbReference>
<dbReference type="SUPFAM" id="SSF50789">
    <property type="entry name" value="Herpes virus serine proteinase, assemblin"/>
    <property type="match status" value="1"/>
</dbReference>
<gene>
    <name evidence="7" type="ORF">K9D25_17155</name>
</gene>
<dbReference type="EMBL" id="CP083239">
    <property type="protein sequence ID" value="UOK70439.1"/>
    <property type="molecule type" value="Genomic_DNA"/>
</dbReference>
<evidence type="ECO:0000313" key="7">
    <source>
        <dbReference type="EMBL" id="UOK70439.1"/>
    </source>
</evidence>
<dbReference type="RefSeq" id="WP_244376842.1">
    <property type="nucleotide sequence ID" value="NZ_CP083239.1"/>
</dbReference>
<proteinExistence type="predicted"/>
<evidence type="ECO:0000256" key="1">
    <source>
        <dbReference type="ARBA" id="ARBA00004328"/>
    </source>
</evidence>
<dbReference type="InterPro" id="IPR024455">
    <property type="entry name" value="Phage_capsid"/>
</dbReference>
<evidence type="ECO:0000256" key="3">
    <source>
        <dbReference type="ARBA" id="ARBA00022670"/>
    </source>
</evidence>
<dbReference type="InterPro" id="IPR054612">
    <property type="entry name" value="Phage_capsid-like_C"/>
</dbReference>
<keyword evidence="4" id="KW-0378">Hydrolase</keyword>
<dbReference type="GO" id="GO:0008233">
    <property type="term" value="F:peptidase activity"/>
    <property type="evidence" value="ECO:0007669"/>
    <property type="project" value="UniProtKB-KW"/>
</dbReference>
<feature type="domain" description="Phage capsid-like C-terminal" evidence="6">
    <location>
        <begin position="239"/>
        <end position="509"/>
    </location>
</feature>
<dbReference type="AlphaFoldDB" id="A0A9E6ZRJ3"/>
<evidence type="ECO:0000256" key="4">
    <source>
        <dbReference type="ARBA" id="ARBA00022801"/>
    </source>
</evidence>
<dbReference type="NCBIfam" id="TIGR01554">
    <property type="entry name" value="major_cap_HK97"/>
    <property type="match status" value="1"/>
</dbReference>
<name>A0A9E6ZRJ3_9HYPH</name>
<dbReference type="Pfam" id="PF04586">
    <property type="entry name" value="Peptidase_S78"/>
    <property type="match status" value="1"/>
</dbReference>
<dbReference type="NCBIfam" id="TIGR01543">
    <property type="entry name" value="proheadase_HK97"/>
    <property type="match status" value="1"/>
</dbReference>
<dbReference type="InterPro" id="IPR006433">
    <property type="entry name" value="Prohead_protease"/>
</dbReference>
<dbReference type="Gene3D" id="3.30.2400.10">
    <property type="entry name" value="Major capsid protein gp5"/>
    <property type="match status" value="1"/>
</dbReference>
<accession>A0A9E6ZRJ3</accession>
<sequence length="513" mass="54655">MQPDRIECKAAFDVDDAGLVTGRAWDFSSPDRVGDVITPEAFAKAVPPLPMLFAHDQSQVVGSWTGIRAGADGLTVTGKLLVNDVARAAEVRAMLQTKAVSGLSVGFLTKKSAPRRGGGRTITDLDLVEISIVAVPAHPGARISQIKELTMTDVVTEGAVDTKAIEAITAKLTELETKADTTALAARLDKLEAKASRPAGDTRPEPSVERKAFAAYLRHGKEAPAEELKTLTVSSDPQGGYLAPAEMSTEFLRNLVEYSPIRALASVRSTGSPSVIYPTRTGITNAKWKGEGQAQEGSEPAFGQAEIAVKEVNTYVDISNQLIADSAGSVESEVNLALSEDFGAKEATAFVNGNGVLEPEGIMSHAGISFTANGHATNLSADALISLMYAMPATYRNAGTWAMNGTTLATIRKLKDGQGNYLWQPSYQAGQPESILGRPVVEFLDMPDVADGTFPILYGDFSGYRIVDRVGLSILVNPYLLATNGLTRYHATRRVGGRVLQPAKFRKLKMATS</sequence>
<organism evidence="7 8">
    <name type="scientific">Ancylobacter polymorphus</name>
    <dbReference type="NCBI Taxonomy" id="223390"/>
    <lineage>
        <taxon>Bacteria</taxon>
        <taxon>Pseudomonadati</taxon>
        <taxon>Pseudomonadota</taxon>
        <taxon>Alphaproteobacteria</taxon>
        <taxon>Hyphomicrobiales</taxon>
        <taxon>Xanthobacteraceae</taxon>
        <taxon>Ancylobacter</taxon>
    </lineage>
</organism>
<keyword evidence="2" id="KW-1188">Viral release from host cell</keyword>
<dbReference type="Gene3D" id="3.30.2320.10">
    <property type="entry name" value="hypothetical protein PF0899 domain"/>
    <property type="match status" value="1"/>
</dbReference>
<dbReference type="KEGG" id="apol:K9D25_17155"/>
<reference evidence="7" key="1">
    <citation type="submission" date="2021-09" db="EMBL/GenBank/DDBJ databases">
        <title>Network and meta-omics reveal the key degrader and cooperation patterns in an efficient 1,4-dioxane-degrading microbial community.</title>
        <authorList>
            <person name="Dai C."/>
        </authorList>
    </citation>
    <scope>NUCLEOTIDE SEQUENCE</scope>
    <source>
        <strain evidence="7">ZM13</strain>
    </source>
</reference>